<protein>
    <recommendedName>
        <fullName evidence="4">DUF2442 domain-containing protein</fullName>
    </recommendedName>
</protein>
<accession>A0A450YCM8</accession>
<gene>
    <name evidence="2" type="ORF">BECKTC1821D_GA0114238_101927</name>
    <name evidence="1" type="ORF">BECKTC1821E_GA0114239_100477</name>
    <name evidence="3" type="ORF">BECKTC1821F_GA0114240_100670</name>
</gene>
<proteinExistence type="predicted"/>
<dbReference type="InterPro" id="IPR018841">
    <property type="entry name" value="DUF2442"/>
</dbReference>
<dbReference type="Gene3D" id="3.30.2020.10">
    <property type="entry name" value="NE0471-like N-terminal domain"/>
    <property type="match status" value="1"/>
</dbReference>
<sequence>MLTIDKAEYIGDYTIHLRFNNGKEGAANLRNTIFDDKRPIFSDLKEESNFSAFELEHGTITWPNRLDLAPEYLFWLAFQDNEDQRTRFERWGYVG</sequence>
<evidence type="ECO:0000313" key="1">
    <source>
        <dbReference type="EMBL" id="VFK39289.1"/>
    </source>
</evidence>
<reference evidence="1" key="1">
    <citation type="submission" date="2019-02" db="EMBL/GenBank/DDBJ databases">
        <authorList>
            <person name="Gruber-Vodicka R. H."/>
            <person name="Seah K. B. B."/>
        </authorList>
    </citation>
    <scope>NUCLEOTIDE SEQUENCE</scope>
    <source>
        <strain evidence="2">BECK_BZ123</strain>
        <strain evidence="1">BECK_BZ125</strain>
        <strain evidence="3">BECK_BZ126</strain>
    </source>
</reference>
<evidence type="ECO:0000313" key="3">
    <source>
        <dbReference type="EMBL" id="VFK55316.1"/>
    </source>
</evidence>
<dbReference type="InterPro" id="IPR036782">
    <property type="entry name" value="NE0471-like_N"/>
</dbReference>
<evidence type="ECO:0000313" key="2">
    <source>
        <dbReference type="EMBL" id="VFK43949.1"/>
    </source>
</evidence>
<dbReference type="AlphaFoldDB" id="A0A450YCM8"/>
<dbReference type="SUPFAM" id="SSF143880">
    <property type="entry name" value="NE0471 N-terminal domain-like"/>
    <property type="match status" value="1"/>
</dbReference>
<evidence type="ECO:0008006" key="4">
    <source>
        <dbReference type="Google" id="ProtNLM"/>
    </source>
</evidence>
<name>A0A450YCM8_9GAMM</name>
<organism evidence="1">
    <name type="scientific">Candidatus Kentrum sp. TC</name>
    <dbReference type="NCBI Taxonomy" id="2126339"/>
    <lineage>
        <taxon>Bacteria</taxon>
        <taxon>Pseudomonadati</taxon>
        <taxon>Pseudomonadota</taxon>
        <taxon>Gammaproteobacteria</taxon>
        <taxon>Candidatus Kentrum</taxon>
    </lineage>
</organism>
<dbReference type="EMBL" id="CAADFW010000006">
    <property type="protein sequence ID" value="VFK55316.1"/>
    <property type="molecule type" value="Genomic_DNA"/>
</dbReference>
<dbReference type="EMBL" id="CAADFT010000004">
    <property type="protein sequence ID" value="VFK39289.1"/>
    <property type="molecule type" value="Genomic_DNA"/>
</dbReference>
<dbReference type="EMBL" id="CAADFS010000019">
    <property type="protein sequence ID" value="VFK43949.1"/>
    <property type="molecule type" value="Genomic_DNA"/>
</dbReference>
<dbReference type="Pfam" id="PF10387">
    <property type="entry name" value="DUF2442"/>
    <property type="match status" value="1"/>
</dbReference>